<dbReference type="PROSITE" id="PS50294">
    <property type="entry name" value="WD_REPEATS_REGION"/>
    <property type="match status" value="1"/>
</dbReference>
<dbReference type="RefSeq" id="WP_344891725.1">
    <property type="nucleotide sequence ID" value="NZ_BAABAS010000004.1"/>
</dbReference>
<accession>A0ABP8BV69</accession>
<name>A0ABP8BV69_9ACTN</name>
<keyword evidence="4" id="KW-1185">Reference proteome</keyword>
<dbReference type="PANTHER" id="PTHR19879:SF9">
    <property type="entry name" value="TRANSCRIPTION INITIATION FACTOR TFIID SUBUNIT 5"/>
    <property type="match status" value="1"/>
</dbReference>
<dbReference type="Proteomes" id="UP001501710">
    <property type="component" value="Unassembled WGS sequence"/>
</dbReference>
<dbReference type="Gene3D" id="2.130.10.10">
    <property type="entry name" value="YVTN repeat-like/Quinoprotein amine dehydrogenase"/>
    <property type="match status" value="1"/>
</dbReference>
<evidence type="ECO:0000256" key="1">
    <source>
        <dbReference type="PROSITE-ProRule" id="PRU00221"/>
    </source>
</evidence>
<keyword evidence="1" id="KW-0853">WD repeat</keyword>
<dbReference type="PROSITE" id="PS50082">
    <property type="entry name" value="WD_REPEATS_2"/>
    <property type="match status" value="2"/>
</dbReference>
<dbReference type="Pfam" id="PF13360">
    <property type="entry name" value="PQQ_2"/>
    <property type="match status" value="1"/>
</dbReference>
<dbReference type="SUPFAM" id="SSF50998">
    <property type="entry name" value="Quinoprotein alcohol dehydrogenase-like"/>
    <property type="match status" value="1"/>
</dbReference>
<feature type="domain" description="Pyrrolo-quinoline quinone repeat" evidence="2">
    <location>
        <begin position="288"/>
        <end position="355"/>
    </location>
</feature>
<dbReference type="InterPro" id="IPR015943">
    <property type="entry name" value="WD40/YVTN_repeat-like_dom_sf"/>
</dbReference>
<feature type="repeat" description="WD" evidence="1">
    <location>
        <begin position="403"/>
        <end position="437"/>
    </location>
</feature>
<dbReference type="InterPro" id="IPR001680">
    <property type="entry name" value="WD40_rpt"/>
</dbReference>
<reference evidence="4" key="1">
    <citation type="journal article" date="2019" name="Int. J. Syst. Evol. Microbiol.">
        <title>The Global Catalogue of Microorganisms (GCM) 10K type strain sequencing project: providing services to taxonomists for standard genome sequencing and annotation.</title>
        <authorList>
            <consortium name="The Broad Institute Genomics Platform"/>
            <consortium name="The Broad Institute Genome Sequencing Center for Infectious Disease"/>
            <person name="Wu L."/>
            <person name="Ma J."/>
        </authorList>
    </citation>
    <scope>NUCLEOTIDE SEQUENCE [LARGE SCALE GENOMIC DNA]</scope>
    <source>
        <strain evidence="4">JCM 17440</strain>
    </source>
</reference>
<dbReference type="InterPro" id="IPR025409">
    <property type="entry name" value="DUF4303"/>
</dbReference>
<evidence type="ECO:0000259" key="2">
    <source>
        <dbReference type="Pfam" id="PF13360"/>
    </source>
</evidence>
<organism evidence="3 4">
    <name type="scientific">Actinomadura meridiana</name>
    <dbReference type="NCBI Taxonomy" id="559626"/>
    <lineage>
        <taxon>Bacteria</taxon>
        <taxon>Bacillati</taxon>
        <taxon>Actinomycetota</taxon>
        <taxon>Actinomycetes</taxon>
        <taxon>Streptosporangiales</taxon>
        <taxon>Thermomonosporaceae</taxon>
        <taxon>Actinomadura</taxon>
    </lineage>
</organism>
<dbReference type="EMBL" id="BAABAS010000004">
    <property type="protein sequence ID" value="GAA4227284.1"/>
    <property type="molecule type" value="Genomic_DNA"/>
</dbReference>
<evidence type="ECO:0000313" key="3">
    <source>
        <dbReference type="EMBL" id="GAA4227284.1"/>
    </source>
</evidence>
<proteinExistence type="predicted"/>
<dbReference type="SMART" id="SM00320">
    <property type="entry name" value="WD40"/>
    <property type="match status" value="4"/>
</dbReference>
<dbReference type="InterPro" id="IPR011047">
    <property type="entry name" value="Quinoprotein_ADH-like_sf"/>
</dbReference>
<sequence length="481" mass="52233">MSFEELVNRLVEAARAAFGEVRERHPGESFYFFALFTDAFAAYILPSCGSEEGLRSVAEKYVAEFGQTVEQQMDDLRWSPVDSPHHMGGEEHFRPVLELLERRGDPWQRHDDGLDAEVDGRFEACFRALEILDEEGFFGRGPERDRVLVNVLQGDQSERSVLENARRLNPPAAVARLERDLDIPAPEGEFVTLGSRGAYQIRALEYAPGPGLLVACGSGGDLFAWDLHGGRELLAAEHSDNYWGCALSADGRTLLVNDTKRVMRVDLSDGARHDTGIRDAWAIAISPDGATVAATGGGSVRAIDVAEGHELWRAERPASALSFSGDGSLLALIGDAHARGVTVLDASDGTLRHEIQRKPSRGLAWAPDDGLLATADQDGHIRLWHSRDGFTPGPTFDPVPGDVTDLAFSPDGTLLATAHTGGDVNIWDIDSARHLERLHGTPETMNAVVFVGDRQVAAAGRDVDSGPPVHIWTVEFNAGPR</sequence>
<dbReference type="Pfam" id="PF14136">
    <property type="entry name" value="DUF4303"/>
    <property type="match status" value="1"/>
</dbReference>
<protein>
    <recommendedName>
        <fullName evidence="2">Pyrrolo-quinoline quinone repeat domain-containing protein</fullName>
    </recommendedName>
</protein>
<dbReference type="InterPro" id="IPR002372">
    <property type="entry name" value="PQQ_rpt_dom"/>
</dbReference>
<feature type="repeat" description="WD" evidence="1">
    <location>
        <begin position="363"/>
        <end position="384"/>
    </location>
</feature>
<gene>
    <name evidence="3" type="ORF">GCM10022254_14590</name>
</gene>
<evidence type="ECO:0000313" key="4">
    <source>
        <dbReference type="Proteomes" id="UP001501710"/>
    </source>
</evidence>
<dbReference type="PANTHER" id="PTHR19879">
    <property type="entry name" value="TRANSCRIPTION INITIATION FACTOR TFIID"/>
    <property type="match status" value="1"/>
</dbReference>
<dbReference type="Pfam" id="PF00400">
    <property type="entry name" value="WD40"/>
    <property type="match status" value="2"/>
</dbReference>
<comment type="caution">
    <text evidence="3">The sequence shown here is derived from an EMBL/GenBank/DDBJ whole genome shotgun (WGS) entry which is preliminary data.</text>
</comment>